<evidence type="ECO:0000313" key="1">
    <source>
        <dbReference type="EMBL" id="KAI4297486.1"/>
    </source>
</evidence>
<proteinExistence type="predicted"/>
<protein>
    <submittedName>
        <fullName evidence="1">Uncharacterized protein</fullName>
    </submittedName>
</protein>
<gene>
    <name evidence="1" type="ORF">L6164_037375</name>
</gene>
<evidence type="ECO:0000313" key="2">
    <source>
        <dbReference type="Proteomes" id="UP000828941"/>
    </source>
</evidence>
<dbReference type="Proteomes" id="UP000828941">
    <property type="component" value="Chromosome 14"/>
</dbReference>
<comment type="caution">
    <text evidence="1">The sequence shown here is derived from an EMBL/GenBank/DDBJ whole genome shotgun (WGS) entry which is preliminary data.</text>
</comment>
<dbReference type="EMBL" id="CM039439">
    <property type="protein sequence ID" value="KAI4297486.1"/>
    <property type="molecule type" value="Genomic_DNA"/>
</dbReference>
<reference evidence="1 2" key="1">
    <citation type="journal article" date="2022" name="DNA Res.">
        <title>Chromosomal-level genome assembly of the orchid tree Bauhinia variegata (Leguminosae; Cercidoideae) supports the allotetraploid origin hypothesis of Bauhinia.</title>
        <authorList>
            <person name="Zhong Y."/>
            <person name="Chen Y."/>
            <person name="Zheng D."/>
            <person name="Pang J."/>
            <person name="Liu Y."/>
            <person name="Luo S."/>
            <person name="Meng S."/>
            <person name="Qian L."/>
            <person name="Wei D."/>
            <person name="Dai S."/>
            <person name="Zhou R."/>
        </authorList>
    </citation>
    <scope>NUCLEOTIDE SEQUENCE [LARGE SCALE GENOMIC DNA]</scope>
    <source>
        <strain evidence="1">BV-YZ2020</strain>
    </source>
</reference>
<organism evidence="1 2">
    <name type="scientific">Bauhinia variegata</name>
    <name type="common">Purple orchid tree</name>
    <name type="synonym">Phanera variegata</name>
    <dbReference type="NCBI Taxonomy" id="167791"/>
    <lineage>
        <taxon>Eukaryota</taxon>
        <taxon>Viridiplantae</taxon>
        <taxon>Streptophyta</taxon>
        <taxon>Embryophyta</taxon>
        <taxon>Tracheophyta</taxon>
        <taxon>Spermatophyta</taxon>
        <taxon>Magnoliopsida</taxon>
        <taxon>eudicotyledons</taxon>
        <taxon>Gunneridae</taxon>
        <taxon>Pentapetalae</taxon>
        <taxon>rosids</taxon>
        <taxon>fabids</taxon>
        <taxon>Fabales</taxon>
        <taxon>Fabaceae</taxon>
        <taxon>Cercidoideae</taxon>
        <taxon>Cercideae</taxon>
        <taxon>Bauhiniinae</taxon>
        <taxon>Bauhinia</taxon>
    </lineage>
</organism>
<name>A0ACB9KJU9_BAUVA</name>
<sequence>MHFFPESLTSPAADWYWRLEHAQIQSWGQLATLFLRQYSFNESLTPTRAQLEVMRKGDNESFREYAQRWRHLAAQIQPPLGKQEMINYFLRTITTPFIEMMAVGVYNDFSELIPVGERIEVVYKAGKLGFLKGESLENGKQKAFVKAKRKEGEPGDLVLRKILPHQEEDRGKWAPNYQGLYAVKHAFSGGALVLVDMDGQELPNSVNSDAVKKYYP</sequence>
<keyword evidence="2" id="KW-1185">Reference proteome</keyword>
<accession>A0ACB9KJU9</accession>